<comment type="caution">
    <text evidence="5">The sequence shown here is derived from an EMBL/GenBank/DDBJ whole genome shotgun (WGS) entry which is preliminary data.</text>
</comment>
<evidence type="ECO:0000259" key="4">
    <source>
        <dbReference type="PROSITE" id="PS51133"/>
    </source>
</evidence>
<evidence type="ECO:0000256" key="3">
    <source>
        <dbReference type="ARBA" id="ARBA00022833"/>
    </source>
</evidence>
<reference evidence="5" key="1">
    <citation type="journal article" date="2015" name="Nature">
        <title>Complex archaea that bridge the gap between prokaryotes and eukaryotes.</title>
        <authorList>
            <person name="Spang A."/>
            <person name="Saw J.H."/>
            <person name="Jorgensen S.L."/>
            <person name="Zaremba-Niedzwiedzka K."/>
            <person name="Martijn J."/>
            <person name="Lind A.E."/>
            <person name="van Eijk R."/>
            <person name="Schleper C."/>
            <person name="Guy L."/>
            <person name="Ettema T.J."/>
        </authorList>
    </citation>
    <scope>NUCLEOTIDE SEQUENCE</scope>
</reference>
<accession>A0A0F9J4P0</accession>
<evidence type="ECO:0000256" key="1">
    <source>
        <dbReference type="ARBA" id="ARBA00022723"/>
    </source>
</evidence>
<keyword evidence="1" id="KW-0479">Metal-binding</keyword>
<dbReference type="SMART" id="SM00440">
    <property type="entry name" value="ZnF_C2C2"/>
    <property type="match status" value="1"/>
</dbReference>
<protein>
    <recommendedName>
        <fullName evidence="4">TFIIS-type domain-containing protein</fullName>
    </recommendedName>
</protein>
<dbReference type="Gene3D" id="2.20.25.10">
    <property type="match status" value="1"/>
</dbReference>
<feature type="domain" description="TFIIS-type" evidence="4">
    <location>
        <begin position="93"/>
        <end position="135"/>
    </location>
</feature>
<dbReference type="InterPro" id="IPR001222">
    <property type="entry name" value="Znf_TFIIS"/>
</dbReference>
<keyword evidence="3" id="KW-0862">Zinc</keyword>
<dbReference type="SUPFAM" id="SSF57783">
    <property type="entry name" value="Zinc beta-ribbon"/>
    <property type="match status" value="1"/>
</dbReference>
<dbReference type="GO" id="GO:0006351">
    <property type="term" value="P:DNA-templated transcription"/>
    <property type="evidence" value="ECO:0007669"/>
    <property type="project" value="InterPro"/>
</dbReference>
<proteinExistence type="predicted"/>
<dbReference type="AlphaFoldDB" id="A0A0F9J4P0"/>
<dbReference type="GO" id="GO:0008270">
    <property type="term" value="F:zinc ion binding"/>
    <property type="evidence" value="ECO:0007669"/>
    <property type="project" value="UniProtKB-KW"/>
</dbReference>
<organism evidence="5">
    <name type="scientific">marine sediment metagenome</name>
    <dbReference type="NCBI Taxonomy" id="412755"/>
    <lineage>
        <taxon>unclassified sequences</taxon>
        <taxon>metagenomes</taxon>
        <taxon>ecological metagenomes</taxon>
    </lineage>
</organism>
<evidence type="ECO:0000313" key="5">
    <source>
        <dbReference type="EMBL" id="KKL94147.1"/>
    </source>
</evidence>
<gene>
    <name evidence="5" type="ORF">LCGC14_1867600</name>
</gene>
<dbReference type="Pfam" id="PF01096">
    <property type="entry name" value="Zn_ribbon_TFIIS"/>
    <property type="match status" value="1"/>
</dbReference>
<evidence type="ECO:0000256" key="2">
    <source>
        <dbReference type="ARBA" id="ARBA00022771"/>
    </source>
</evidence>
<dbReference type="GO" id="GO:0003676">
    <property type="term" value="F:nucleic acid binding"/>
    <property type="evidence" value="ECO:0007669"/>
    <property type="project" value="InterPro"/>
</dbReference>
<dbReference type="PROSITE" id="PS51133">
    <property type="entry name" value="ZF_TFIIS_2"/>
    <property type="match status" value="1"/>
</dbReference>
<sequence>MDAKNLIALFKLTTKLKPGQTKALIKIILQYEEAEELAYTAIGLLNNDISYKQVKEDFLAERFGWEGCPYAKHREARSFRDNILAKPPEVRDSEIECPICHYKKTLVVEMQTRSADEGYTYYIHCFNPQCRAVTK</sequence>
<keyword evidence="2" id="KW-0863">Zinc-finger</keyword>
<name>A0A0F9J4P0_9ZZZZ</name>
<dbReference type="EMBL" id="LAZR01019000">
    <property type="protein sequence ID" value="KKL94147.1"/>
    <property type="molecule type" value="Genomic_DNA"/>
</dbReference>